<evidence type="ECO:0000256" key="5">
    <source>
        <dbReference type="ARBA" id="ARBA00023027"/>
    </source>
</evidence>
<dbReference type="GO" id="GO:0051287">
    <property type="term" value="F:NAD binding"/>
    <property type="evidence" value="ECO:0007669"/>
    <property type="project" value="InterPro"/>
</dbReference>
<feature type="binding site" evidence="7">
    <location>
        <position position="157"/>
    </location>
    <ligand>
        <name>substrate</name>
    </ligand>
</feature>
<feature type="region of interest" description="Disordered" evidence="8">
    <location>
        <begin position="1"/>
        <end position="21"/>
    </location>
</feature>
<dbReference type="Pfam" id="PF04166">
    <property type="entry name" value="PdxA"/>
    <property type="match status" value="1"/>
</dbReference>
<evidence type="ECO:0000313" key="9">
    <source>
        <dbReference type="EMBL" id="PEN14674.1"/>
    </source>
</evidence>
<feature type="binding site" evidence="7">
    <location>
        <position position="295"/>
    </location>
    <ligand>
        <name>substrate</name>
    </ligand>
</feature>
<dbReference type="GO" id="GO:0042823">
    <property type="term" value="P:pyridoxal phosphate biosynthetic process"/>
    <property type="evidence" value="ECO:0007669"/>
    <property type="project" value="UniProtKB-UniRule"/>
</dbReference>
<dbReference type="SUPFAM" id="SSF53659">
    <property type="entry name" value="Isocitrate/Isopropylmalate dehydrogenase-like"/>
    <property type="match status" value="1"/>
</dbReference>
<sequence>MPIQRPTYQRPDPSDAPNGERTRLAITLGDPNGIGPEVLLKCLHDPELTTTMAPIVIGSPHVLRVHADTLGYSDLPIHSVTEIPEDVPETGVTVLDVTEGEPSEVQFGEVTEQGGTLAMKAVDRAVDACMSGDVAAMVTAPISKDAIAQAGYDVPGHTEFISQKVGGYEPTMMMVAGTLRVGLVTAHIPISQVAEGITQKAIRTKLDVMVESLVQDFAIPEPRVAVLGLNPHAGDGGVLGSEEQEIVEPTVNAARADGLNVHGPLAADGYFATQLNQGYDAVLAMYHDQGLVPFKALAFDRGVNYTAGLPIVRTSPDHGTAYGIAGRGMALPGSMRSAIEEAVAIARHRAAKMTV</sequence>
<evidence type="ECO:0000256" key="4">
    <source>
        <dbReference type="ARBA" id="ARBA00023002"/>
    </source>
</evidence>
<keyword evidence="10" id="KW-1185">Reference proteome</keyword>
<proteinExistence type="inferred from homology"/>
<keyword evidence="6 7" id="KW-0664">Pyridoxine biosynthesis</keyword>
<dbReference type="Gene3D" id="3.40.718.10">
    <property type="entry name" value="Isopropylmalate Dehydrogenase"/>
    <property type="match status" value="1"/>
</dbReference>
<dbReference type="EC" id="1.1.1.262" evidence="7"/>
<feature type="binding site" evidence="7">
    <location>
        <position position="187"/>
    </location>
    <ligand>
        <name>a divalent metal cation</name>
        <dbReference type="ChEBI" id="CHEBI:60240"/>
        <note>ligand shared between dimeric partners</note>
    </ligand>
</feature>
<dbReference type="RefSeq" id="WP_098074845.1">
    <property type="nucleotide sequence ID" value="NZ_PDEQ01000002.1"/>
</dbReference>
<comment type="function">
    <text evidence="7">Catalyzes the NAD(P)-dependent oxidation of 4-(phosphooxy)-L-threonine (HTP) into 2-amino-3-oxo-4-(phosphooxy)butyric acid which spontaneously decarboxylates to form 3-amino-2-oxopropyl phosphate (AHAP).</text>
</comment>
<dbReference type="Proteomes" id="UP000220102">
    <property type="component" value="Unassembled WGS sequence"/>
</dbReference>
<reference evidence="9 10" key="1">
    <citation type="submission" date="2017-10" db="EMBL/GenBank/DDBJ databases">
        <title>Draft genome of Longibacter Salinarum.</title>
        <authorList>
            <person name="Goh K.M."/>
            <person name="Shamsir M.S."/>
            <person name="Lim S.W."/>
        </authorList>
    </citation>
    <scope>NUCLEOTIDE SEQUENCE [LARGE SCALE GENOMIC DNA]</scope>
    <source>
        <strain evidence="9 10">KCTC 52045</strain>
    </source>
</reference>
<organism evidence="9 10">
    <name type="scientific">Longibacter salinarum</name>
    <dbReference type="NCBI Taxonomy" id="1850348"/>
    <lineage>
        <taxon>Bacteria</taxon>
        <taxon>Pseudomonadati</taxon>
        <taxon>Rhodothermota</taxon>
        <taxon>Rhodothermia</taxon>
        <taxon>Rhodothermales</taxon>
        <taxon>Salisaetaceae</taxon>
        <taxon>Longibacter</taxon>
    </lineage>
</organism>
<comment type="catalytic activity">
    <reaction evidence="7">
        <text>4-(phosphooxy)-L-threonine + NAD(+) = 3-amino-2-oxopropyl phosphate + CO2 + NADH</text>
        <dbReference type="Rhea" id="RHEA:32275"/>
        <dbReference type="ChEBI" id="CHEBI:16526"/>
        <dbReference type="ChEBI" id="CHEBI:57279"/>
        <dbReference type="ChEBI" id="CHEBI:57540"/>
        <dbReference type="ChEBI" id="CHEBI:57945"/>
        <dbReference type="ChEBI" id="CHEBI:58452"/>
        <dbReference type="EC" id="1.1.1.262"/>
    </reaction>
</comment>
<evidence type="ECO:0000256" key="3">
    <source>
        <dbReference type="ARBA" id="ARBA00022857"/>
    </source>
</evidence>
<dbReference type="GO" id="GO:0005737">
    <property type="term" value="C:cytoplasm"/>
    <property type="evidence" value="ECO:0007669"/>
    <property type="project" value="UniProtKB-SubCell"/>
</dbReference>
<comment type="pathway">
    <text evidence="7">Cofactor biosynthesis; pyridoxine 5'-phosphate biosynthesis; pyridoxine 5'-phosphate from D-erythrose 4-phosphate: step 4/5.</text>
</comment>
<keyword evidence="3 7" id="KW-0521">NADP</keyword>
<dbReference type="HAMAP" id="MF_00536">
    <property type="entry name" value="PdxA"/>
    <property type="match status" value="1"/>
</dbReference>
<dbReference type="InterPro" id="IPR037510">
    <property type="entry name" value="PdxA"/>
</dbReference>
<dbReference type="GO" id="GO:0008615">
    <property type="term" value="P:pyridoxine biosynthetic process"/>
    <property type="evidence" value="ECO:0007669"/>
    <property type="project" value="UniProtKB-UniRule"/>
</dbReference>
<evidence type="ECO:0000313" key="10">
    <source>
        <dbReference type="Proteomes" id="UP000220102"/>
    </source>
</evidence>
<feature type="binding site" evidence="7">
    <location>
        <position position="158"/>
    </location>
    <ligand>
        <name>substrate</name>
    </ligand>
</feature>
<keyword evidence="5 7" id="KW-0520">NAD</keyword>
<feature type="binding site" evidence="7">
    <location>
        <position position="313"/>
    </location>
    <ligand>
        <name>substrate</name>
    </ligand>
</feature>
<comment type="cofactor">
    <cofactor evidence="7">
        <name>a divalent metal cation</name>
        <dbReference type="ChEBI" id="CHEBI:60240"/>
    </cofactor>
    <text evidence="7">Binds 1 divalent metal cation per subunit.</text>
</comment>
<feature type="binding site" evidence="7">
    <location>
        <position position="287"/>
    </location>
    <ligand>
        <name>a divalent metal cation</name>
        <dbReference type="ChEBI" id="CHEBI:60240"/>
        <note>ligand shared between dimeric partners</note>
    </ligand>
</feature>
<comment type="subcellular location">
    <subcellularLocation>
        <location evidence="7">Cytoplasm</location>
    </subcellularLocation>
</comment>
<dbReference type="OrthoDB" id="9801783at2"/>
<dbReference type="GO" id="GO:0050570">
    <property type="term" value="F:4-hydroxythreonine-4-phosphate dehydrogenase activity"/>
    <property type="evidence" value="ECO:0007669"/>
    <property type="project" value="UniProtKB-UniRule"/>
</dbReference>
<protein>
    <recommendedName>
        <fullName evidence="7">4-hydroxythreonine-4-phosphate dehydrogenase</fullName>
        <ecNumber evidence="7">1.1.1.262</ecNumber>
    </recommendedName>
    <alternativeName>
        <fullName evidence="7">4-(phosphohydroxy)-L-threonine dehydrogenase</fullName>
    </alternativeName>
</protein>
<keyword evidence="4 7" id="KW-0560">Oxidoreductase</keyword>
<comment type="similarity">
    <text evidence="7">Belongs to the PdxA family.</text>
</comment>
<dbReference type="NCBIfam" id="TIGR00557">
    <property type="entry name" value="pdxA"/>
    <property type="match status" value="1"/>
</dbReference>
<keyword evidence="1 7" id="KW-0963">Cytoplasm</keyword>
<evidence type="ECO:0000256" key="8">
    <source>
        <dbReference type="SAM" id="MobiDB-lite"/>
    </source>
</evidence>
<evidence type="ECO:0000256" key="2">
    <source>
        <dbReference type="ARBA" id="ARBA00022723"/>
    </source>
</evidence>
<evidence type="ECO:0000256" key="7">
    <source>
        <dbReference type="HAMAP-Rule" id="MF_00536"/>
    </source>
</evidence>
<dbReference type="InterPro" id="IPR005255">
    <property type="entry name" value="PdxA_fam"/>
</dbReference>
<name>A0A2A8D1A6_9BACT</name>
<evidence type="ECO:0000256" key="6">
    <source>
        <dbReference type="ARBA" id="ARBA00023096"/>
    </source>
</evidence>
<dbReference type="UniPathway" id="UPA00244">
    <property type="reaction ID" value="UER00312"/>
</dbReference>
<feature type="binding site" evidence="7">
    <location>
        <position position="304"/>
    </location>
    <ligand>
        <name>substrate</name>
    </ligand>
</feature>
<comment type="miscellaneous">
    <text evidence="7">The active site is located at the dimer interface.</text>
</comment>
<feature type="binding site" evidence="7">
    <location>
        <position position="232"/>
    </location>
    <ligand>
        <name>a divalent metal cation</name>
        <dbReference type="ChEBI" id="CHEBI:60240"/>
        <note>ligand shared between dimeric partners</note>
    </ligand>
</feature>
<dbReference type="AlphaFoldDB" id="A0A2A8D1A6"/>
<evidence type="ECO:0000256" key="1">
    <source>
        <dbReference type="ARBA" id="ARBA00022490"/>
    </source>
</evidence>
<dbReference type="PANTHER" id="PTHR30004:SF6">
    <property type="entry name" value="D-THREONATE 4-PHOSPHATE DEHYDROGENASE"/>
    <property type="match status" value="1"/>
</dbReference>
<dbReference type="EMBL" id="PDEQ01000002">
    <property type="protein sequence ID" value="PEN14674.1"/>
    <property type="molecule type" value="Genomic_DNA"/>
</dbReference>
<gene>
    <name evidence="7 9" type="primary">pdxA</name>
    <name evidence="9" type="ORF">CRI94_05185</name>
</gene>
<comment type="subunit">
    <text evidence="7">Homodimer.</text>
</comment>
<dbReference type="PANTHER" id="PTHR30004">
    <property type="entry name" value="4-HYDROXYTHREONINE-4-PHOSPHATE DEHYDROGENASE"/>
    <property type="match status" value="1"/>
</dbReference>
<dbReference type="GO" id="GO:0046872">
    <property type="term" value="F:metal ion binding"/>
    <property type="evidence" value="ECO:0007669"/>
    <property type="project" value="UniProtKB-UniRule"/>
</dbReference>
<keyword evidence="2 7" id="KW-0479">Metal-binding</keyword>
<comment type="caution">
    <text evidence="9">The sequence shown here is derived from an EMBL/GenBank/DDBJ whole genome shotgun (WGS) entry which is preliminary data.</text>
</comment>
<accession>A0A2A8D1A6</accession>